<feature type="region of interest" description="Disordered" evidence="1">
    <location>
        <begin position="527"/>
        <end position="575"/>
    </location>
</feature>
<protein>
    <recommendedName>
        <fullName evidence="5">Transmembrane protein</fullName>
    </recommendedName>
</protein>
<evidence type="ECO:0008006" key="5">
    <source>
        <dbReference type="Google" id="ProtNLM"/>
    </source>
</evidence>
<organism evidence="3 4">
    <name type="scientific">Entomortierella chlamydospora</name>
    <dbReference type="NCBI Taxonomy" id="101097"/>
    <lineage>
        <taxon>Eukaryota</taxon>
        <taxon>Fungi</taxon>
        <taxon>Fungi incertae sedis</taxon>
        <taxon>Mucoromycota</taxon>
        <taxon>Mortierellomycotina</taxon>
        <taxon>Mortierellomycetes</taxon>
        <taxon>Mortierellales</taxon>
        <taxon>Mortierellaceae</taxon>
        <taxon>Entomortierella</taxon>
    </lineage>
</organism>
<dbReference type="Proteomes" id="UP000703661">
    <property type="component" value="Unassembled WGS sequence"/>
</dbReference>
<keyword evidence="2" id="KW-0472">Membrane</keyword>
<sequence length="575" mass="61946">MGTVITPSCIASDGTKLYAHYASVYPQTVYLAESSSNPSTITDISWKIISYIPQSSLYYLEGLAQINSFACGVDSNGVFTILALTSKASSTDQLPSKPRGYQYNPSTNKWTNIDMSSNYHWSFFSNSVLVNVPNGDTSVLMHVYSTSLVNNTISFSIYNETQKTFIEQNTTWTASATPYEFAVSNNNLYVVSADSMTSSVYLNIMPLNPTATPPSNANIKTLKGSSTLYTDCGTYTPGSLRSGVLGGNHYLYCGGSVGAYDYLVTSDGTNITDPVQLPIPVNSVETFVPFSGSGGAPAWAFMNNSTNVFGLGLTGANKATWDFLSYKINATGYPSSGGTSASDGNGSSDGGYGTYPSSSSGGLSQPALIGIIVGCVALLGLTISLVYRWRRRKSAEKAKIAAQEYNYQPPIFVPQIFQPQNQQQPQQPEQGAYYHPENPSQSPLTTIEYGANYFSPIATAATAAQIVSNPKQQMAQNPQEYPTFSAPGPQSTADSNTTASWSPVPSNGSTLNTPYVHNPQLYYSPMPMPDVGLYASDPRNPQSTQAAAPQDFGSLQPQLNGPQQYTRDQQYQYHQ</sequence>
<feature type="compositionally biased region" description="Low complexity" evidence="1">
    <location>
        <begin position="336"/>
        <end position="346"/>
    </location>
</feature>
<accession>A0A9P6N3C4</accession>
<evidence type="ECO:0000256" key="2">
    <source>
        <dbReference type="SAM" id="Phobius"/>
    </source>
</evidence>
<evidence type="ECO:0000256" key="1">
    <source>
        <dbReference type="SAM" id="MobiDB-lite"/>
    </source>
</evidence>
<dbReference type="AlphaFoldDB" id="A0A9P6N3C4"/>
<gene>
    <name evidence="3" type="ORF">BGZ80_001036</name>
</gene>
<feature type="region of interest" description="Disordered" evidence="1">
    <location>
        <begin position="335"/>
        <end position="357"/>
    </location>
</feature>
<feature type="transmembrane region" description="Helical" evidence="2">
    <location>
        <begin position="367"/>
        <end position="387"/>
    </location>
</feature>
<feature type="region of interest" description="Disordered" evidence="1">
    <location>
        <begin position="470"/>
        <end position="512"/>
    </location>
</feature>
<comment type="caution">
    <text evidence="3">The sequence shown here is derived from an EMBL/GenBank/DDBJ whole genome shotgun (WGS) entry which is preliminary data.</text>
</comment>
<evidence type="ECO:0000313" key="4">
    <source>
        <dbReference type="Proteomes" id="UP000703661"/>
    </source>
</evidence>
<feature type="compositionally biased region" description="Polar residues" evidence="1">
    <location>
        <begin position="539"/>
        <end position="575"/>
    </location>
</feature>
<keyword evidence="4" id="KW-1185">Reference proteome</keyword>
<evidence type="ECO:0000313" key="3">
    <source>
        <dbReference type="EMBL" id="KAG0022107.1"/>
    </source>
</evidence>
<proteinExistence type="predicted"/>
<keyword evidence="2" id="KW-1133">Transmembrane helix</keyword>
<reference evidence="3" key="1">
    <citation type="journal article" date="2020" name="Fungal Divers.">
        <title>Resolving the Mortierellaceae phylogeny through synthesis of multi-gene phylogenetics and phylogenomics.</title>
        <authorList>
            <person name="Vandepol N."/>
            <person name="Liber J."/>
            <person name="Desiro A."/>
            <person name="Na H."/>
            <person name="Kennedy M."/>
            <person name="Barry K."/>
            <person name="Grigoriev I.V."/>
            <person name="Miller A.N."/>
            <person name="O'Donnell K."/>
            <person name="Stajich J.E."/>
            <person name="Bonito G."/>
        </authorList>
    </citation>
    <scope>NUCLEOTIDE SEQUENCE</scope>
    <source>
        <strain evidence="3">NRRL 2769</strain>
    </source>
</reference>
<name>A0A9P6N3C4_9FUNG</name>
<keyword evidence="2" id="KW-0812">Transmembrane</keyword>
<dbReference type="EMBL" id="JAAAID010000123">
    <property type="protein sequence ID" value="KAG0022107.1"/>
    <property type="molecule type" value="Genomic_DNA"/>
</dbReference>